<protein>
    <submittedName>
        <fullName evidence="1">Uncharacterized protein</fullName>
    </submittedName>
</protein>
<dbReference type="EMBL" id="JAAALK010000082">
    <property type="protein sequence ID" value="KAG8087888.1"/>
    <property type="molecule type" value="Genomic_DNA"/>
</dbReference>
<accession>A0A8J5WFM6</accession>
<sequence length="93" mass="10474">MAMAMQIDLQNCRCNVLQPDADEMHEVPSFSSGGRGDEMKLFAALSVRSLDMTVARLHLFVMAYLSLFDWVRSSTLPFWFVSLTAAFTGMMTE</sequence>
<reference evidence="1" key="2">
    <citation type="submission" date="2021-02" db="EMBL/GenBank/DDBJ databases">
        <authorList>
            <person name="Kimball J.A."/>
            <person name="Haas M.W."/>
            <person name="Macchietto M."/>
            <person name="Kono T."/>
            <person name="Duquette J."/>
            <person name="Shao M."/>
        </authorList>
    </citation>
    <scope>NUCLEOTIDE SEQUENCE</scope>
    <source>
        <tissue evidence="1">Fresh leaf tissue</tissue>
    </source>
</reference>
<dbReference type="Proteomes" id="UP000729402">
    <property type="component" value="Unassembled WGS sequence"/>
</dbReference>
<dbReference type="AlphaFoldDB" id="A0A8J5WFM6"/>
<evidence type="ECO:0000313" key="2">
    <source>
        <dbReference type="Proteomes" id="UP000729402"/>
    </source>
</evidence>
<comment type="caution">
    <text evidence="1">The sequence shown here is derived from an EMBL/GenBank/DDBJ whole genome shotgun (WGS) entry which is preliminary data.</text>
</comment>
<organism evidence="1 2">
    <name type="scientific">Zizania palustris</name>
    <name type="common">Northern wild rice</name>
    <dbReference type="NCBI Taxonomy" id="103762"/>
    <lineage>
        <taxon>Eukaryota</taxon>
        <taxon>Viridiplantae</taxon>
        <taxon>Streptophyta</taxon>
        <taxon>Embryophyta</taxon>
        <taxon>Tracheophyta</taxon>
        <taxon>Spermatophyta</taxon>
        <taxon>Magnoliopsida</taxon>
        <taxon>Liliopsida</taxon>
        <taxon>Poales</taxon>
        <taxon>Poaceae</taxon>
        <taxon>BOP clade</taxon>
        <taxon>Oryzoideae</taxon>
        <taxon>Oryzeae</taxon>
        <taxon>Zizaniinae</taxon>
        <taxon>Zizania</taxon>
    </lineage>
</organism>
<gene>
    <name evidence="1" type="ORF">GUJ93_ZPchr0010g7419</name>
</gene>
<proteinExistence type="predicted"/>
<evidence type="ECO:0000313" key="1">
    <source>
        <dbReference type="EMBL" id="KAG8087888.1"/>
    </source>
</evidence>
<reference evidence="1" key="1">
    <citation type="journal article" date="2021" name="bioRxiv">
        <title>Whole Genome Assembly and Annotation of Northern Wild Rice, Zizania palustris L., Supports a Whole Genome Duplication in the Zizania Genus.</title>
        <authorList>
            <person name="Haas M."/>
            <person name="Kono T."/>
            <person name="Macchietto M."/>
            <person name="Millas R."/>
            <person name="McGilp L."/>
            <person name="Shao M."/>
            <person name="Duquette J."/>
            <person name="Hirsch C.N."/>
            <person name="Kimball J."/>
        </authorList>
    </citation>
    <scope>NUCLEOTIDE SEQUENCE</scope>
    <source>
        <tissue evidence="1">Fresh leaf tissue</tissue>
    </source>
</reference>
<name>A0A8J5WFM6_ZIZPA</name>
<keyword evidence="2" id="KW-1185">Reference proteome</keyword>